<feature type="transmembrane region" description="Helical" evidence="1">
    <location>
        <begin position="32"/>
        <end position="58"/>
    </location>
</feature>
<feature type="transmembrane region" description="Helical" evidence="1">
    <location>
        <begin position="64"/>
        <end position="85"/>
    </location>
</feature>
<protein>
    <submittedName>
        <fullName evidence="2">Uncharacterized protein</fullName>
    </submittedName>
</protein>
<evidence type="ECO:0000313" key="2">
    <source>
        <dbReference type="EMBL" id="AYO27658.1"/>
    </source>
</evidence>
<evidence type="ECO:0000256" key="1">
    <source>
        <dbReference type="SAM" id="Phobius"/>
    </source>
</evidence>
<feature type="transmembrane region" description="Helical" evidence="1">
    <location>
        <begin position="215"/>
        <end position="235"/>
    </location>
</feature>
<keyword evidence="2" id="KW-0934">Plastid</keyword>
<accession>A0A3G2QX91</accession>
<gene>
    <name evidence="2" type="primary">ORF256</name>
</gene>
<feature type="transmembrane region" description="Helical" evidence="1">
    <location>
        <begin position="150"/>
        <end position="169"/>
    </location>
</feature>
<reference evidence="2" key="1">
    <citation type="journal article" date="2019" name="J. Phycol.">
        <title>Phylogenomics and multigene phylogenies decipher two new cryptic marine algae from California, Gelidium gabrielsonii and G. kathyanniae (Gelidiales, Rhodophyta).</title>
        <authorList>
            <person name="Boo G.H."/>
            <person name="Hughey J.R."/>
        </authorList>
    </citation>
    <scope>NUCLEOTIDE SEQUENCE</scope>
</reference>
<dbReference type="GeneID" id="38572856"/>
<keyword evidence="1" id="KW-0812">Transmembrane</keyword>
<organism evidence="2">
    <name type="scientific">Gelidium gabrielsonii</name>
    <dbReference type="NCBI Taxonomy" id="2483892"/>
    <lineage>
        <taxon>Eukaryota</taxon>
        <taxon>Rhodophyta</taxon>
        <taxon>Florideophyceae</taxon>
        <taxon>Rhodymeniophycidae</taxon>
        <taxon>Gelidiales</taxon>
        <taxon>Gelidiaceae</taxon>
        <taxon>Gelidium</taxon>
    </lineage>
</organism>
<geneLocation type="plastid" evidence="2"/>
<feature type="transmembrane region" description="Helical" evidence="1">
    <location>
        <begin position="123"/>
        <end position="144"/>
    </location>
</feature>
<dbReference type="RefSeq" id="YP_009546310.1">
    <property type="nucleotide sequence ID" value="NC_040156.1"/>
</dbReference>
<keyword evidence="1" id="KW-0472">Membrane</keyword>
<name>A0A3G2QX91_9FLOR</name>
<sequence>MQVNFLNRYLYFPYTWLHNIYSNLKLNVICGLLYFISYIHLQYILIFFILSVIVFLSLDLPRKYLFNMLKILAIILTPYTITMLIKQAVNNKDYSQSIHIYAPYFIKLFTIYHKRHNIFITKYIIQIIFQCCYLPKFIFKGILLTVLNVLLLYILFATTLYEDIILYIINFHRSIGLHNKINKKYTIMTACSSQLLEDIINCVYKIFISLKLRNYSIMTFVSLFIYSVNSLIKFIKVYSYNLSTTVYTRLNM</sequence>
<keyword evidence="1" id="KW-1133">Transmembrane helix</keyword>
<dbReference type="EMBL" id="MG922860">
    <property type="protein sequence ID" value="AYO27658.1"/>
    <property type="molecule type" value="Genomic_DNA"/>
</dbReference>
<proteinExistence type="predicted"/>
<dbReference type="AlphaFoldDB" id="A0A3G2QX91"/>